<evidence type="ECO:0000256" key="2">
    <source>
        <dbReference type="ARBA" id="ARBA00014076"/>
    </source>
</evidence>
<dbReference type="PANTHER" id="PTHR13387">
    <property type="entry name" value="PROTEIN HGH1 HOMOLOG"/>
    <property type="match status" value="1"/>
</dbReference>
<dbReference type="InterPro" id="IPR011989">
    <property type="entry name" value="ARM-like"/>
</dbReference>
<dbReference type="Pfam" id="PF04063">
    <property type="entry name" value="DUF383"/>
    <property type="match status" value="1"/>
</dbReference>
<dbReference type="OrthoDB" id="338814at2759"/>
<name>A0A9Q0LAB6_ANAIG</name>
<evidence type="ECO:0000313" key="7">
    <source>
        <dbReference type="Proteomes" id="UP001149090"/>
    </source>
</evidence>
<feature type="domain" description="Protein HGH1 C-terminal" evidence="4">
    <location>
        <begin position="293"/>
        <end position="344"/>
    </location>
</feature>
<dbReference type="Pfam" id="PF04064">
    <property type="entry name" value="DUF384"/>
    <property type="match status" value="1"/>
</dbReference>
<sequence>MEQLISFLKHPDSEVRLTAVKNLLSFTIEPSSQKMVLQALPILFDLLSQHKEEPEMDEKILSCFVNIAEQKEGIEKMIELGVLEYSIKTLLDPEISVGRTRKKLYLWLLGNITRVKEGSEALFKIEFGGKLISLYEKYSKFIGNENEKEKENKLKVENVIEDEELAILMNRVILNITQIKEGRDFVFDSSCRIIYKVIGNVLMEFPVGSSFVKIVLEIVKNCCFEIDQHQWMISEFRIFEKITRFIMSKSMMKNLKPYEVKELPDYFLSRDDIPDEIDLGSNVKIREEIIRIILQLTTTRFGRDKIREFNIYYLLRELDAVETDEKVGEMIFEVIQIIHLDEEKTNEMK</sequence>
<evidence type="ECO:0000259" key="4">
    <source>
        <dbReference type="Pfam" id="PF04064"/>
    </source>
</evidence>
<dbReference type="PANTHER" id="PTHR13387:SF9">
    <property type="entry name" value="PROTEIN HGH1 HOMOLOG"/>
    <property type="match status" value="1"/>
</dbReference>
<dbReference type="InterPro" id="IPR006911">
    <property type="entry name" value="ARM-rpt_dom"/>
</dbReference>
<protein>
    <recommendedName>
        <fullName evidence="2">Protein HGH1 homolog</fullName>
    </recommendedName>
</protein>
<accession>A0A9Q0LAB6</accession>
<dbReference type="InterPro" id="IPR007205">
    <property type="entry name" value="Protein_HGH1_N"/>
</dbReference>
<dbReference type="AlphaFoldDB" id="A0A9Q0LAB6"/>
<comment type="caution">
    <text evidence="6">The sequence shown here is derived from an EMBL/GenBank/DDBJ whole genome shotgun (WGS) entry which is preliminary data.</text>
</comment>
<dbReference type="Gene3D" id="1.25.10.10">
    <property type="entry name" value="Leucine-rich Repeat Variant"/>
    <property type="match status" value="1"/>
</dbReference>
<dbReference type="Proteomes" id="UP001149090">
    <property type="component" value="Unassembled WGS sequence"/>
</dbReference>
<gene>
    <name evidence="6" type="ORF">M0811_11835</name>
</gene>
<organism evidence="6 7">
    <name type="scientific">Anaeramoeba ignava</name>
    <name type="common">Anaerobic marine amoeba</name>
    <dbReference type="NCBI Taxonomy" id="1746090"/>
    <lineage>
        <taxon>Eukaryota</taxon>
        <taxon>Metamonada</taxon>
        <taxon>Anaeramoebidae</taxon>
        <taxon>Anaeramoeba</taxon>
    </lineage>
</organism>
<dbReference type="SUPFAM" id="SSF48371">
    <property type="entry name" value="ARM repeat"/>
    <property type="match status" value="1"/>
</dbReference>
<feature type="domain" description="Protein HGH1 N-terminal" evidence="3">
    <location>
        <begin position="104"/>
        <end position="247"/>
    </location>
</feature>
<evidence type="ECO:0000256" key="1">
    <source>
        <dbReference type="ARBA" id="ARBA00006712"/>
    </source>
</evidence>
<dbReference type="InterPro" id="IPR007206">
    <property type="entry name" value="Protein_HGH1_C"/>
</dbReference>
<evidence type="ECO:0000259" key="3">
    <source>
        <dbReference type="Pfam" id="PF04063"/>
    </source>
</evidence>
<comment type="similarity">
    <text evidence="1">Belongs to the HGH1 family.</text>
</comment>
<dbReference type="EMBL" id="JAPDFW010000107">
    <property type="protein sequence ID" value="KAJ5069217.1"/>
    <property type="molecule type" value="Genomic_DNA"/>
</dbReference>
<evidence type="ECO:0000259" key="5">
    <source>
        <dbReference type="Pfam" id="PF04826"/>
    </source>
</evidence>
<reference evidence="6" key="1">
    <citation type="submission" date="2022-10" db="EMBL/GenBank/DDBJ databases">
        <title>Novel sulphate-reducing endosymbionts in the free-living metamonad Anaeramoeba.</title>
        <authorList>
            <person name="Jerlstrom-Hultqvist J."/>
            <person name="Cepicka I."/>
            <person name="Gallot-Lavallee L."/>
            <person name="Salas-Leiva D."/>
            <person name="Curtis B.A."/>
            <person name="Zahonova K."/>
            <person name="Pipaliya S."/>
            <person name="Dacks J."/>
            <person name="Roger A.J."/>
        </authorList>
    </citation>
    <scope>NUCLEOTIDE SEQUENCE</scope>
    <source>
        <strain evidence="6">BMAN</strain>
    </source>
</reference>
<dbReference type="OMA" id="NDEYEYA"/>
<dbReference type="Pfam" id="PF04826">
    <property type="entry name" value="Arm_2"/>
    <property type="match status" value="1"/>
</dbReference>
<feature type="domain" description="Armadillo repeat-containing" evidence="5">
    <location>
        <begin position="12"/>
        <end position="91"/>
    </location>
</feature>
<evidence type="ECO:0000313" key="6">
    <source>
        <dbReference type="EMBL" id="KAJ5069217.1"/>
    </source>
</evidence>
<dbReference type="InterPro" id="IPR039717">
    <property type="entry name" value="Hgh1"/>
</dbReference>
<proteinExistence type="inferred from homology"/>
<dbReference type="InterPro" id="IPR016024">
    <property type="entry name" value="ARM-type_fold"/>
</dbReference>
<keyword evidence="7" id="KW-1185">Reference proteome</keyword>